<proteinExistence type="predicted"/>
<dbReference type="PANTHER" id="PTHR43737">
    <property type="entry name" value="BLL7424 PROTEIN"/>
    <property type="match status" value="1"/>
</dbReference>
<dbReference type="SUPFAM" id="SSF53649">
    <property type="entry name" value="Alkaline phosphatase-like"/>
    <property type="match status" value="1"/>
</dbReference>
<dbReference type="PROSITE" id="PS51318">
    <property type="entry name" value="TAT"/>
    <property type="match status" value="1"/>
</dbReference>
<dbReference type="PANTHER" id="PTHR43737:SF1">
    <property type="entry name" value="DUF1501 DOMAIN-CONTAINING PROTEIN"/>
    <property type="match status" value="1"/>
</dbReference>
<dbReference type="RefSeq" id="WP_145048449.1">
    <property type="nucleotide sequence ID" value="NZ_CP036433.1"/>
</dbReference>
<dbReference type="InterPro" id="IPR006311">
    <property type="entry name" value="TAT_signal"/>
</dbReference>
<accession>A0A518DKV4</accession>
<dbReference type="AlphaFoldDB" id="A0A518DKV4"/>
<protein>
    <recommendedName>
        <fullName evidence="3">DUF1501 domain-containing protein</fullName>
    </recommendedName>
</protein>
<dbReference type="Gene3D" id="3.40.720.10">
    <property type="entry name" value="Alkaline Phosphatase, subunit A"/>
    <property type="match status" value="1"/>
</dbReference>
<keyword evidence="2" id="KW-1185">Reference proteome</keyword>
<sequence>MKSFCTPQDHVSRRALLKGVLTTAAGGAVMNWGGLFNSDAMADEVKKKGKHCILIWLQGGCSQFETFDMKVGRPHGGPFREISTNVAGARVCELMPKISQKMDKLTVIRSMRTSQVDHGGGTYSMHTGWTQTPAVRYPELGAIVAKYCGNTDSDLPNFVNLASGGGGGAGILGPQYQSFALDRDGNLPQFSANRFPAEQELRRHHLRNFVEEQFSQDRTAEPLRVHQEAYDQARRLNNVRDTFALDAEWEKNRDTYGDSQIGRRMMTAARLVEAGVAFVEVRHTDYDFHGDNFEGHKAHVPPMEHAWAALITDLEDRGLLDDTLIVWMGEIGRTPKINNRCGRDHYVRSWTTALAGCGVKGGLVYGASDKDGVDVIEDKVTEGDLFATIYTALGIDPTTENFAGVRPIPLAQFGHRVVKDILL</sequence>
<evidence type="ECO:0000313" key="1">
    <source>
        <dbReference type="EMBL" id="QDU92472.1"/>
    </source>
</evidence>
<dbReference type="EMBL" id="CP036433">
    <property type="protein sequence ID" value="QDU92472.1"/>
    <property type="molecule type" value="Genomic_DNA"/>
</dbReference>
<evidence type="ECO:0000313" key="2">
    <source>
        <dbReference type="Proteomes" id="UP000317648"/>
    </source>
</evidence>
<dbReference type="Pfam" id="PF07394">
    <property type="entry name" value="DUF1501"/>
    <property type="match status" value="1"/>
</dbReference>
<reference evidence="1 2" key="1">
    <citation type="submission" date="2019-02" db="EMBL/GenBank/DDBJ databases">
        <title>Deep-cultivation of Planctomycetes and their phenomic and genomic characterization uncovers novel biology.</title>
        <authorList>
            <person name="Wiegand S."/>
            <person name="Jogler M."/>
            <person name="Boedeker C."/>
            <person name="Pinto D."/>
            <person name="Vollmers J."/>
            <person name="Rivas-Marin E."/>
            <person name="Kohn T."/>
            <person name="Peeters S.H."/>
            <person name="Heuer A."/>
            <person name="Rast P."/>
            <person name="Oberbeckmann S."/>
            <person name="Bunk B."/>
            <person name="Jeske O."/>
            <person name="Meyerdierks A."/>
            <person name="Storesund J.E."/>
            <person name="Kallscheuer N."/>
            <person name="Luecker S."/>
            <person name="Lage O.M."/>
            <person name="Pohl T."/>
            <person name="Merkel B.J."/>
            <person name="Hornburger P."/>
            <person name="Mueller R.-W."/>
            <person name="Bruemmer F."/>
            <person name="Labrenz M."/>
            <person name="Spormann A.M."/>
            <person name="Op den Camp H."/>
            <person name="Overmann J."/>
            <person name="Amann R."/>
            <person name="Jetten M.S.M."/>
            <person name="Mascher T."/>
            <person name="Medema M.H."/>
            <person name="Devos D.P."/>
            <person name="Kaster A.-K."/>
            <person name="Ovreas L."/>
            <person name="Rohde M."/>
            <person name="Galperin M.Y."/>
            <person name="Jogler C."/>
        </authorList>
    </citation>
    <scope>NUCLEOTIDE SEQUENCE [LARGE SCALE GENOMIC DNA]</scope>
    <source>
        <strain evidence="1 2">Pla85_3_4</strain>
    </source>
</reference>
<dbReference type="InterPro" id="IPR010869">
    <property type="entry name" value="DUF1501"/>
</dbReference>
<dbReference type="OrthoDB" id="127333at2"/>
<dbReference type="Proteomes" id="UP000317648">
    <property type="component" value="Chromosome"/>
</dbReference>
<name>A0A518DKV4_9BACT</name>
<organism evidence="1 2">
    <name type="scientific">Lignipirellula cremea</name>
    <dbReference type="NCBI Taxonomy" id="2528010"/>
    <lineage>
        <taxon>Bacteria</taxon>
        <taxon>Pseudomonadati</taxon>
        <taxon>Planctomycetota</taxon>
        <taxon>Planctomycetia</taxon>
        <taxon>Pirellulales</taxon>
        <taxon>Pirellulaceae</taxon>
        <taxon>Lignipirellula</taxon>
    </lineage>
</organism>
<evidence type="ECO:0008006" key="3">
    <source>
        <dbReference type="Google" id="ProtNLM"/>
    </source>
</evidence>
<gene>
    <name evidence="1" type="ORF">Pla8534_02200</name>
</gene>
<dbReference type="KEGG" id="lcre:Pla8534_02200"/>
<dbReference type="InterPro" id="IPR017850">
    <property type="entry name" value="Alkaline_phosphatase_core_sf"/>
</dbReference>